<gene>
    <name evidence="2" type="ORF">SAMN04488525_10563</name>
</gene>
<feature type="transmembrane region" description="Helical" evidence="1">
    <location>
        <begin position="6"/>
        <end position="23"/>
    </location>
</feature>
<organism evidence="2 3">
    <name type="scientific">Trichococcus collinsii</name>
    <dbReference type="NCBI Taxonomy" id="157076"/>
    <lineage>
        <taxon>Bacteria</taxon>
        <taxon>Bacillati</taxon>
        <taxon>Bacillota</taxon>
        <taxon>Bacilli</taxon>
        <taxon>Lactobacillales</taxon>
        <taxon>Carnobacteriaceae</taxon>
        <taxon>Trichococcus</taxon>
    </lineage>
</organism>
<keyword evidence="1" id="KW-1133">Transmembrane helix</keyword>
<feature type="transmembrane region" description="Helical" evidence="1">
    <location>
        <begin position="30"/>
        <end position="47"/>
    </location>
</feature>
<accession>A0AB38A2G4</accession>
<protein>
    <submittedName>
        <fullName evidence="2">Uncharacterized protein</fullName>
    </submittedName>
</protein>
<keyword evidence="1" id="KW-0812">Transmembrane</keyword>
<sequence length="75" mass="8082">MTTSQIYVVGVILFLALVFISIKNSKPKRLSVLAFIAFGLVVAGIVFGENRSISYSLLAVGIILSAVDAYMKSKK</sequence>
<evidence type="ECO:0000313" key="3">
    <source>
        <dbReference type="Proteomes" id="UP000199042"/>
    </source>
</evidence>
<evidence type="ECO:0000256" key="1">
    <source>
        <dbReference type="SAM" id="Phobius"/>
    </source>
</evidence>
<proteinExistence type="predicted"/>
<keyword evidence="1" id="KW-0472">Membrane</keyword>
<reference evidence="2 3" key="1">
    <citation type="submission" date="2016-10" db="EMBL/GenBank/DDBJ databases">
        <authorList>
            <person name="Varghese N."/>
            <person name="Submissions S."/>
        </authorList>
    </citation>
    <scope>NUCLEOTIDE SEQUENCE [LARGE SCALE GENOMIC DNA]</scope>
    <source>
        <strain evidence="2 3">DSM 14526</strain>
    </source>
</reference>
<evidence type="ECO:0000313" key="2">
    <source>
        <dbReference type="EMBL" id="SEA74920.1"/>
    </source>
</evidence>
<comment type="caution">
    <text evidence="2">The sequence shown here is derived from an EMBL/GenBank/DDBJ whole genome shotgun (WGS) entry which is preliminary data.</text>
</comment>
<keyword evidence="3" id="KW-1185">Reference proteome</keyword>
<feature type="transmembrane region" description="Helical" evidence="1">
    <location>
        <begin position="53"/>
        <end position="71"/>
    </location>
</feature>
<dbReference type="RefSeq" id="WP_086987055.1">
    <property type="nucleotide sequence ID" value="NZ_FJNA01000003.1"/>
</dbReference>
<dbReference type="AlphaFoldDB" id="A0AB38A2G4"/>
<dbReference type="EMBL" id="FNQH01000005">
    <property type="protein sequence ID" value="SEA74920.1"/>
    <property type="molecule type" value="Genomic_DNA"/>
</dbReference>
<dbReference type="Proteomes" id="UP000199042">
    <property type="component" value="Unassembled WGS sequence"/>
</dbReference>
<name>A0AB38A2G4_9LACT</name>